<evidence type="ECO:0000313" key="3">
    <source>
        <dbReference type="Proteomes" id="UP000238083"/>
    </source>
</evidence>
<sequence>MNTHEFRHDFTAAGPVRCLVDVPGFALSVRAGDTPEVTVEVQAHRDRDSDLDLLERTEVAFAGDRLVVRSERGPFSLARLRTLFGGGPRVDVRITLPTGSGLEVRGWGDVRATGALGAVDVDSAAGEVDLDETGPLRVALSAGEVRVREVTGPGDVRSSAGAIRLGTVHEALSARTSAGDVVVDRALGALRLATSAGDVRVADAQGSVHARTSAGDVRLERVSAGSLDLESSYGRLSVGVAAGTAAWLDVQARHGTVHSDLTPTDGPGDAARTVEVRAVAGYGDVVLHRV</sequence>
<accession>A0A2T0R5Q1</accession>
<protein>
    <submittedName>
        <fullName evidence="2">Putative adhesin</fullName>
    </submittedName>
</protein>
<evidence type="ECO:0000259" key="1">
    <source>
        <dbReference type="Pfam" id="PF13349"/>
    </source>
</evidence>
<reference evidence="2 3" key="1">
    <citation type="submission" date="2018-03" db="EMBL/GenBank/DDBJ databases">
        <title>Genomic Encyclopedia of Archaeal and Bacterial Type Strains, Phase II (KMG-II): from individual species to whole genera.</title>
        <authorList>
            <person name="Goeker M."/>
        </authorList>
    </citation>
    <scope>NUCLEOTIDE SEQUENCE [LARGE SCALE GENOMIC DNA]</scope>
    <source>
        <strain evidence="2 3">DSM 19711</strain>
    </source>
</reference>
<dbReference type="AlphaFoldDB" id="A0A2T0R5Q1"/>
<dbReference type="RefSeq" id="WP_170127178.1">
    <property type="nucleotide sequence ID" value="NZ_PVZF01000004.1"/>
</dbReference>
<proteinExistence type="predicted"/>
<evidence type="ECO:0000313" key="2">
    <source>
        <dbReference type="EMBL" id="PRY16096.1"/>
    </source>
</evidence>
<organism evidence="2 3">
    <name type="scientific">Kineococcus rhizosphaerae</name>
    <dbReference type="NCBI Taxonomy" id="559628"/>
    <lineage>
        <taxon>Bacteria</taxon>
        <taxon>Bacillati</taxon>
        <taxon>Actinomycetota</taxon>
        <taxon>Actinomycetes</taxon>
        <taxon>Kineosporiales</taxon>
        <taxon>Kineosporiaceae</taxon>
        <taxon>Kineococcus</taxon>
    </lineage>
</organism>
<dbReference type="EMBL" id="PVZF01000004">
    <property type="protein sequence ID" value="PRY16096.1"/>
    <property type="molecule type" value="Genomic_DNA"/>
</dbReference>
<comment type="caution">
    <text evidence="2">The sequence shown here is derived from an EMBL/GenBank/DDBJ whole genome shotgun (WGS) entry which is preliminary data.</text>
</comment>
<dbReference type="Gene3D" id="2.160.20.120">
    <property type="match status" value="1"/>
</dbReference>
<dbReference type="Pfam" id="PF13349">
    <property type="entry name" value="DUF4097"/>
    <property type="match status" value="1"/>
</dbReference>
<keyword evidence="3" id="KW-1185">Reference proteome</keyword>
<dbReference type="InterPro" id="IPR025164">
    <property type="entry name" value="Toastrack_DUF4097"/>
</dbReference>
<dbReference type="Proteomes" id="UP000238083">
    <property type="component" value="Unassembled WGS sequence"/>
</dbReference>
<name>A0A2T0R5Q1_9ACTN</name>
<feature type="domain" description="DUF4097" evidence="1">
    <location>
        <begin position="61"/>
        <end position="261"/>
    </location>
</feature>
<gene>
    <name evidence="2" type="ORF">CLV37_104314</name>
</gene>